<keyword evidence="7" id="KW-0808">Transferase</keyword>
<evidence type="ECO:0000256" key="5">
    <source>
        <dbReference type="ARBA" id="ARBA00023136"/>
    </source>
</evidence>
<evidence type="ECO:0000313" key="8">
    <source>
        <dbReference type="Proteomes" id="UP000076727"/>
    </source>
</evidence>
<dbReference type="OrthoDB" id="411524at2759"/>
<dbReference type="GO" id="GO:0042285">
    <property type="term" value="F:xylosyltransferase activity"/>
    <property type="evidence" value="ECO:0007669"/>
    <property type="project" value="TreeGrafter"/>
</dbReference>
<protein>
    <submittedName>
        <fullName evidence="7">Glycosyltransferase family 49 protein</fullName>
    </submittedName>
</protein>
<keyword evidence="4" id="KW-1133">Transmembrane helix</keyword>
<evidence type="ECO:0000256" key="1">
    <source>
        <dbReference type="ARBA" id="ARBA00004606"/>
    </source>
</evidence>
<gene>
    <name evidence="7" type="ORF">DAEQUDRAFT_726342</name>
</gene>
<evidence type="ECO:0000256" key="6">
    <source>
        <dbReference type="ARBA" id="ARBA00023180"/>
    </source>
</evidence>
<keyword evidence="2" id="KW-0812">Transmembrane</keyword>
<dbReference type="InterPro" id="IPR051292">
    <property type="entry name" value="Xyl/GlcA_transferase"/>
</dbReference>
<dbReference type="EMBL" id="KV429056">
    <property type="protein sequence ID" value="KZT69694.1"/>
    <property type="molecule type" value="Genomic_DNA"/>
</dbReference>
<dbReference type="Pfam" id="PF13896">
    <property type="entry name" value="Glyco_transf_49"/>
    <property type="match status" value="1"/>
</dbReference>
<organism evidence="7 8">
    <name type="scientific">Daedalea quercina L-15889</name>
    <dbReference type="NCBI Taxonomy" id="1314783"/>
    <lineage>
        <taxon>Eukaryota</taxon>
        <taxon>Fungi</taxon>
        <taxon>Dikarya</taxon>
        <taxon>Basidiomycota</taxon>
        <taxon>Agaricomycotina</taxon>
        <taxon>Agaricomycetes</taxon>
        <taxon>Polyporales</taxon>
        <taxon>Fomitopsis</taxon>
    </lineage>
</organism>
<comment type="subcellular location">
    <subcellularLocation>
        <location evidence="1">Membrane</location>
        <topology evidence="1">Single-pass type II membrane protein</topology>
    </subcellularLocation>
</comment>
<keyword evidence="5" id="KW-0472">Membrane</keyword>
<dbReference type="AlphaFoldDB" id="A0A165QN07"/>
<dbReference type="GO" id="GO:0035269">
    <property type="term" value="P:protein O-linked glycosylation via mannose"/>
    <property type="evidence" value="ECO:0007669"/>
    <property type="project" value="TreeGrafter"/>
</dbReference>
<evidence type="ECO:0000256" key="4">
    <source>
        <dbReference type="ARBA" id="ARBA00022989"/>
    </source>
</evidence>
<dbReference type="GO" id="GO:0016020">
    <property type="term" value="C:membrane"/>
    <property type="evidence" value="ECO:0007669"/>
    <property type="project" value="UniProtKB-SubCell"/>
</dbReference>
<dbReference type="PANTHER" id="PTHR12270:SF25">
    <property type="entry name" value="GLYCOSYLTRANSFERASE-LIKE PROTEIN LARGE"/>
    <property type="match status" value="1"/>
</dbReference>
<evidence type="ECO:0000313" key="7">
    <source>
        <dbReference type="EMBL" id="KZT69694.1"/>
    </source>
</evidence>
<dbReference type="STRING" id="1314783.A0A165QN07"/>
<reference evidence="7 8" key="1">
    <citation type="journal article" date="2016" name="Mol. Biol. Evol.">
        <title>Comparative Genomics of Early-Diverging Mushroom-Forming Fungi Provides Insights into the Origins of Lignocellulose Decay Capabilities.</title>
        <authorList>
            <person name="Nagy L.G."/>
            <person name="Riley R."/>
            <person name="Tritt A."/>
            <person name="Adam C."/>
            <person name="Daum C."/>
            <person name="Floudas D."/>
            <person name="Sun H."/>
            <person name="Yadav J.S."/>
            <person name="Pangilinan J."/>
            <person name="Larsson K.H."/>
            <person name="Matsuura K."/>
            <person name="Barry K."/>
            <person name="Labutti K."/>
            <person name="Kuo R."/>
            <person name="Ohm R.A."/>
            <person name="Bhattacharya S.S."/>
            <person name="Shirouzu T."/>
            <person name="Yoshinaga Y."/>
            <person name="Martin F.M."/>
            <person name="Grigoriev I.V."/>
            <person name="Hibbett D.S."/>
        </authorList>
    </citation>
    <scope>NUCLEOTIDE SEQUENCE [LARGE SCALE GENOMIC DNA]</scope>
    <source>
        <strain evidence="7 8">L-15889</strain>
    </source>
</reference>
<dbReference type="GO" id="GO:0015020">
    <property type="term" value="F:glucuronosyltransferase activity"/>
    <property type="evidence" value="ECO:0007669"/>
    <property type="project" value="TreeGrafter"/>
</dbReference>
<dbReference type="PANTHER" id="PTHR12270">
    <property type="entry name" value="GLYCOSYLTRANSFERASE-RELATED"/>
    <property type="match status" value="1"/>
</dbReference>
<evidence type="ECO:0000256" key="3">
    <source>
        <dbReference type="ARBA" id="ARBA00022968"/>
    </source>
</evidence>
<keyword evidence="3" id="KW-0735">Signal-anchor</keyword>
<accession>A0A165QN07</accession>
<evidence type="ECO:0000256" key="2">
    <source>
        <dbReference type="ARBA" id="ARBA00022692"/>
    </source>
</evidence>
<keyword evidence="8" id="KW-1185">Reference proteome</keyword>
<keyword evidence="6" id="KW-0325">Glycoprotein</keyword>
<sequence>MADVFLALSKVLRLCLLGYVALAVLYTTSCYVLSPLLVISQSALSFSASPWSHFSNLNHEAQVQVSDAPQEPSSDAVNLKALSLPVDPSDALWPADISAAAAPFCFPTSATLQRPMTARGAATPLQEATLLSKAFAGALHPTRIIPFYYRAAGAPDPDDVTITTLVTRNRFRVFRRLVEHYRGPVSVTVHIPFPAQAALAELSPGHPSVLALQRLHALYTSSPLFAKHVDVHLALSPFAASARSGDGEDEDEGEGEGGRQFNVWRNVARLFARTEFVMMLDVDFAVCTDWRGALREAIELAKASSVVSDEANEDTKAGLASRDVMQRLREGRAALVVPAFEYTNLEDGVDQRTFPVDKESLIRLAQAEPPKIAAFHANWAAGHNSTDYMRYFSIPPGSGEVYRVTHYQSAYEPYVIVSKRVSWCDERFTGYGANKAACLFEMYLSGVSFYVMADHFVIHQTHTYEEAARREERKYNRKLYADFKEEACLRYLFRYAHEGVLHTPRGFNVQEECKKLKGVARIAAQLLEHELNVQGKDAVSR</sequence>
<proteinExistence type="predicted"/>
<name>A0A165QN07_9APHY</name>
<dbReference type="Proteomes" id="UP000076727">
    <property type="component" value="Unassembled WGS sequence"/>
</dbReference>